<keyword evidence="3" id="KW-1185">Reference proteome</keyword>
<reference evidence="2" key="1">
    <citation type="submission" date="2016-12" db="EMBL/GenBank/DDBJ databases">
        <title>The genomes of Aspergillus section Nigri reveals drivers in fungal speciation.</title>
        <authorList>
            <consortium name="DOE Joint Genome Institute"/>
            <person name="Vesth T.C."/>
            <person name="Nybo J."/>
            <person name="Theobald S."/>
            <person name="Brandl J."/>
            <person name="Frisvad J.C."/>
            <person name="Nielsen K.F."/>
            <person name="Lyhne E.K."/>
            <person name="Kogle M.E."/>
            <person name="Kuo A."/>
            <person name="Riley R."/>
            <person name="Clum A."/>
            <person name="Nolan M."/>
            <person name="Lipzen A."/>
            <person name="Salamov A."/>
            <person name="Henrissat B."/>
            <person name="Wiebenga A."/>
            <person name="De vries R.P."/>
            <person name="Grigoriev I.V."/>
            <person name="Mortensen U.H."/>
            <person name="Andersen M.R."/>
            <person name="Baker S.E."/>
        </authorList>
    </citation>
    <scope>NUCLEOTIDE SEQUENCE</scope>
    <source>
        <strain evidence="2">CBS 122712</strain>
    </source>
</reference>
<dbReference type="EMBL" id="MSFU01000030">
    <property type="protein sequence ID" value="PWY64694.1"/>
    <property type="molecule type" value="Genomic_DNA"/>
</dbReference>
<protein>
    <submittedName>
        <fullName evidence="2">Uncharacterized protein</fullName>
    </submittedName>
</protein>
<evidence type="ECO:0000256" key="1">
    <source>
        <dbReference type="SAM" id="Phobius"/>
    </source>
</evidence>
<sequence length="129" mass="14976">MMYTISKNGRLNLKWNGHHLITRRCKLGAKAWLLSFFSSLVLSFCSLRPSRALVLTGIWYFQARVVYCVLIIFCFLFFTSAIPFAMRASLRLSDTCGPLGVCLRNFFCCCETRYWVAYWRLLAIVIFSC</sequence>
<name>A0A317URW2_ASPEC</name>
<evidence type="ECO:0000313" key="3">
    <source>
        <dbReference type="Proteomes" id="UP000246171"/>
    </source>
</evidence>
<dbReference type="Proteomes" id="UP000246171">
    <property type="component" value="Unassembled WGS sequence"/>
</dbReference>
<keyword evidence="1" id="KW-1133">Transmembrane helix</keyword>
<gene>
    <name evidence="2" type="ORF">BO83DRAFT_139929</name>
</gene>
<accession>A0A317URW2</accession>
<dbReference type="AlphaFoldDB" id="A0A317URW2"/>
<dbReference type="GeneID" id="37048122"/>
<evidence type="ECO:0000313" key="2">
    <source>
        <dbReference type="EMBL" id="PWY64694.1"/>
    </source>
</evidence>
<feature type="transmembrane region" description="Helical" evidence="1">
    <location>
        <begin position="61"/>
        <end position="85"/>
    </location>
</feature>
<keyword evidence="1" id="KW-0812">Transmembrane</keyword>
<dbReference type="RefSeq" id="XP_025384095.1">
    <property type="nucleotide sequence ID" value="XM_025526160.1"/>
</dbReference>
<dbReference type="VEuPathDB" id="FungiDB:BO83DRAFT_139929"/>
<feature type="transmembrane region" description="Helical" evidence="1">
    <location>
        <begin position="31"/>
        <end position="49"/>
    </location>
</feature>
<comment type="caution">
    <text evidence="2">The sequence shown here is derived from an EMBL/GenBank/DDBJ whole genome shotgun (WGS) entry which is preliminary data.</text>
</comment>
<proteinExistence type="predicted"/>
<keyword evidence="1" id="KW-0472">Membrane</keyword>
<organism evidence="2 3">
    <name type="scientific">Aspergillus eucalypticola (strain CBS 122712 / IBT 29274)</name>
    <dbReference type="NCBI Taxonomy" id="1448314"/>
    <lineage>
        <taxon>Eukaryota</taxon>
        <taxon>Fungi</taxon>
        <taxon>Dikarya</taxon>
        <taxon>Ascomycota</taxon>
        <taxon>Pezizomycotina</taxon>
        <taxon>Eurotiomycetes</taxon>
        <taxon>Eurotiomycetidae</taxon>
        <taxon>Eurotiales</taxon>
        <taxon>Aspergillaceae</taxon>
        <taxon>Aspergillus</taxon>
        <taxon>Aspergillus subgen. Circumdati</taxon>
    </lineage>
</organism>